<evidence type="ECO:0000256" key="8">
    <source>
        <dbReference type="SAM" id="MobiDB-lite"/>
    </source>
</evidence>
<evidence type="ECO:0000256" key="6">
    <source>
        <dbReference type="PROSITE-ProRule" id="PRU00884"/>
    </source>
</evidence>
<dbReference type="SUPFAM" id="SSF49503">
    <property type="entry name" value="Cupredoxins"/>
    <property type="match status" value="1"/>
</dbReference>
<reference evidence="11" key="1">
    <citation type="submission" date="2022-07" db="EMBL/GenBank/DDBJ databases">
        <title>Chromosome-level genome of Muraenolepis orangiensis.</title>
        <authorList>
            <person name="Kim J."/>
        </authorList>
    </citation>
    <scope>NUCLEOTIDE SEQUENCE</scope>
    <source>
        <strain evidence="11">KU_S4_2022</strain>
        <tissue evidence="11">Muscle</tissue>
    </source>
</reference>
<name>A0A9Q0DRN5_9TELE</name>
<accession>A0A9Q0DRN5</accession>
<dbReference type="OrthoDB" id="6250301at2759"/>
<evidence type="ECO:0000256" key="4">
    <source>
        <dbReference type="ARBA" id="ARBA00023157"/>
    </source>
</evidence>
<evidence type="ECO:0000313" key="11">
    <source>
        <dbReference type="EMBL" id="KAJ3593226.1"/>
    </source>
</evidence>
<dbReference type="Pfam" id="PF00812">
    <property type="entry name" value="Ephrin"/>
    <property type="match status" value="1"/>
</dbReference>
<dbReference type="GO" id="GO:0005886">
    <property type="term" value="C:plasma membrane"/>
    <property type="evidence" value="ECO:0007669"/>
    <property type="project" value="TreeGrafter"/>
</dbReference>
<evidence type="ECO:0000256" key="3">
    <source>
        <dbReference type="ARBA" id="ARBA00023136"/>
    </source>
</evidence>
<keyword evidence="3 7" id="KW-0472">Membrane</keyword>
<dbReference type="InterPro" id="IPR019765">
    <property type="entry name" value="Ephrin_CS"/>
</dbReference>
<comment type="similarity">
    <text evidence="6 7">Belongs to the ephrin family.</text>
</comment>
<keyword evidence="12" id="KW-1185">Reference proteome</keyword>
<organism evidence="11 12">
    <name type="scientific">Muraenolepis orangiensis</name>
    <name type="common">Patagonian moray cod</name>
    <dbReference type="NCBI Taxonomy" id="630683"/>
    <lineage>
        <taxon>Eukaryota</taxon>
        <taxon>Metazoa</taxon>
        <taxon>Chordata</taxon>
        <taxon>Craniata</taxon>
        <taxon>Vertebrata</taxon>
        <taxon>Euteleostomi</taxon>
        <taxon>Actinopterygii</taxon>
        <taxon>Neopterygii</taxon>
        <taxon>Teleostei</taxon>
        <taxon>Neoteleostei</taxon>
        <taxon>Acanthomorphata</taxon>
        <taxon>Zeiogadaria</taxon>
        <taxon>Gadariae</taxon>
        <taxon>Gadiformes</taxon>
        <taxon>Muraenolepidoidei</taxon>
        <taxon>Muraenolepididae</taxon>
        <taxon>Muraenolepis</taxon>
    </lineage>
</organism>
<evidence type="ECO:0000256" key="5">
    <source>
        <dbReference type="ARBA" id="ARBA00023180"/>
    </source>
</evidence>
<evidence type="ECO:0000256" key="2">
    <source>
        <dbReference type="ARBA" id="ARBA00022729"/>
    </source>
</evidence>
<sequence>MCLFKEPEPDTTRLKSSLKTKQKGSSSGKTKSRGQAKVVPLTRSSIVSLEKILDLSMLTCLHLNRRNKEEVQKHLNILKNRLVGACAELRVPPVGQRDFEVSPRRLQEESRLSLDGKKTLGRMEAQLNSLVPSGKRETTARLLGEALLTSEPLQDARHLLATAGHCTDLLLSDTGPSDPIGDKIDIVCPGAGVSGGVGPEEFYRVYLVTLAQLHSCSVDQTHTPLLTCDRPQQEVKFTLKFQEFSPNLWGLEFLRGRDYYVTSTSTGSLQGLGNPVGGVCRSRSMSMVLRVGQSPSDPPSPPQESPTRFPPKRPAIKNKESTGPAGEGEDGWDGGVLVGVVSGSVVLVLTVGVLGVCVRRRSCCRHSEDRPRPPPPPSSLPLRRLAQQDGGEDPDPRDQPVFPPHGSDDAFCRHYRRISGGDYGAPVYIVQEVPPPSPTHIYYKV</sequence>
<feature type="region of interest" description="Disordered" evidence="8">
    <location>
        <begin position="1"/>
        <end position="37"/>
    </location>
</feature>
<keyword evidence="9" id="KW-0812">Transmembrane</keyword>
<evidence type="ECO:0000256" key="9">
    <source>
        <dbReference type="SAM" id="Phobius"/>
    </source>
</evidence>
<feature type="disulfide bond" evidence="6">
    <location>
        <begin position="188"/>
        <end position="228"/>
    </location>
</feature>
<dbReference type="GO" id="GO:0046875">
    <property type="term" value="F:ephrin receptor binding"/>
    <property type="evidence" value="ECO:0007669"/>
    <property type="project" value="TreeGrafter"/>
</dbReference>
<evidence type="ECO:0000259" key="10">
    <source>
        <dbReference type="PROSITE" id="PS51551"/>
    </source>
</evidence>
<dbReference type="PANTHER" id="PTHR11304:SF18">
    <property type="entry name" value="EPHRIN-B2"/>
    <property type="match status" value="1"/>
</dbReference>
<feature type="disulfide bond" evidence="6">
    <location>
        <begin position="216"/>
        <end position="280"/>
    </location>
</feature>
<keyword evidence="4 6" id="KW-1015">Disulfide bond</keyword>
<keyword evidence="2" id="KW-0732">Signal</keyword>
<comment type="subcellular location">
    <subcellularLocation>
        <location evidence="1">Membrane</location>
    </subcellularLocation>
</comment>
<evidence type="ECO:0000313" key="12">
    <source>
        <dbReference type="Proteomes" id="UP001148018"/>
    </source>
</evidence>
<dbReference type="EMBL" id="JANIIK010000112">
    <property type="protein sequence ID" value="KAJ3593226.1"/>
    <property type="molecule type" value="Genomic_DNA"/>
</dbReference>
<dbReference type="InterPro" id="IPR008972">
    <property type="entry name" value="Cupredoxin"/>
</dbReference>
<dbReference type="GO" id="GO:0048013">
    <property type="term" value="P:ephrin receptor signaling pathway"/>
    <property type="evidence" value="ECO:0007669"/>
    <property type="project" value="TreeGrafter"/>
</dbReference>
<evidence type="ECO:0000256" key="1">
    <source>
        <dbReference type="ARBA" id="ARBA00004370"/>
    </source>
</evidence>
<keyword evidence="9" id="KW-1133">Transmembrane helix</keyword>
<feature type="region of interest" description="Disordered" evidence="8">
    <location>
        <begin position="364"/>
        <end position="407"/>
    </location>
</feature>
<dbReference type="InterPro" id="IPR001799">
    <property type="entry name" value="Ephrin_RBD"/>
</dbReference>
<dbReference type="InterPro" id="IPR031328">
    <property type="entry name" value="Ephrin"/>
</dbReference>
<dbReference type="GO" id="GO:0048514">
    <property type="term" value="P:blood vessel morphogenesis"/>
    <property type="evidence" value="ECO:0007669"/>
    <property type="project" value="TreeGrafter"/>
</dbReference>
<feature type="domain" description="Ephrin RBD" evidence="10">
    <location>
        <begin position="157"/>
        <end position="291"/>
    </location>
</feature>
<dbReference type="AlphaFoldDB" id="A0A9Q0DRN5"/>
<feature type="transmembrane region" description="Helical" evidence="9">
    <location>
        <begin position="336"/>
        <end position="358"/>
    </location>
</feature>
<dbReference type="GO" id="GO:0007411">
    <property type="term" value="P:axon guidance"/>
    <property type="evidence" value="ECO:0007669"/>
    <property type="project" value="TreeGrafter"/>
</dbReference>
<dbReference type="PANTHER" id="PTHR11304">
    <property type="entry name" value="EPHRIN"/>
    <property type="match status" value="1"/>
</dbReference>
<protein>
    <recommendedName>
        <fullName evidence="10">Ephrin RBD domain-containing protein</fullName>
    </recommendedName>
</protein>
<feature type="compositionally biased region" description="Pro residues" evidence="8">
    <location>
        <begin position="296"/>
        <end position="309"/>
    </location>
</feature>
<gene>
    <name evidence="11" type="ORF">NHX12_005562</name>
</gene>
<feature type="compositionally biased region" description="Basic and acidic residues" evidence="8">
    <location>
        <begin position="1"/>
        <end position="13"/>
    </location>
</feature>
<evidence type="ECO:0000256" key="7">
    <source>
        <dbReference type="RuleBase" id="RU004375"/>
    </source>
</evidence>
<dbReference type="Proteomes" id="UP001148018">
    <property type="component" value="Unassembled WGS sequence"/>
</dbReference>
<dbReference type="PRINTS" id="PR01347">
    <property type="entry name" value="EPHRIN"/>
</dbReference>
<comment type="caution">
    <text evidence="11">The sequence shown here is derived from an EMBL/GenBank/DDBJ whole genome shotgun (WGS) entry which is preliminary data.</text>
</comment>
<keyword evidence="5" id="KW-0325">Glycoprotein</keyword>
<feature type="region of interest" description="Disordered" evidence="8">
    <location>
        <begin position="290"/>
        <end position="331"/>
    </location>
</feature>
<proteinExistence type="inferred from homology"/>
<dbReference type="Gene3D" id="2.60.40.420">
    <property type="entry name" value="Cupredoxins - blue copper proteins"/>
    <property type="match status" value="1"/>
</dbReference>
<dbReference type="PROSITE" id="PS01299">
    <property type="entry name" value="EPHRIN_RBD_1"/>
    <property type="match status" value="1"/>
</dbReference>
<dbReference type="PROSITE" id="PS51551">
    <property type="entry name" value="EPHRIN_RBD_2"/>
    <property type="match status" value="1"/>
</dbReference>